<dbReference type="SUPFAM" id="SSF50630">
    <property type="entry name" value="Acid proteases"/>
    <property type="match status" value="1"/>
</dbReference>
<dbReference type="Gene3D" id="3.10.10.10">
    <property type="entry name" value="HIV Type 1 Reverse Transcriptase, subunit A, domain 1"/>
    <property type="match status" value="1"/>
</dbReference>
<comment type="caution">
    <text evidence="1">The sequence shown here is derived from an EMBL/GenBank/DDBJ whole genome shotgun (WGS) entry which is preliminary data.</text>
</comment>
<dbReference type="GO" id="GO:0004601">
    <property type="term" value="F:peroxidase activity"/>
    <property type="evidence" value="ECO:0007669"/>
    <property type="project" value="UniProtKB-KW"/>
</dbReference>
<dbReference type="CDD" id="cd01647">
    <property type="entry name" value="RT_LTR"/>
    <property type="match status" value="1"/>
</dbReference>
<evidence type="ECO:0000313" key="2">
    <source>
        <dbReference type="Proteomes" id="UP000321947"/>
    </source>
</evidence>
<dbReference type="Proteomes" id="UP000321947">
    <property type="component" value="Unassembled WGS sequence"/>
</dbReference>
<dbReference type="PROSITE" id="PS00141">
    <property type="entry name" value="ASP_PROTEASE"/>
    <property type="match status" value="1"/>
</dbReference>
<dbReference type="GO" id="GO:0006508">
    <property type="term" value="P:proteolysis"/>
    <property type="evidence" value="ECO:0007669"/>
    <property type="project" value="InterPro"/>
</dbReference>
<accession>A0A5D3E758</accession>
<sequence length="320" mass="36658">MLFILNEEEGVVEGDCSKVQEEDKGYVEGKEVVVLIDSGATHNFIHQALAEEKKLPMEKGTQFGFTIGDGTRYFLVVELGKVDVVLGIEWLDTTVTMKVHWPSLTMVFRVGEKMVKLKGDPSLLKAECSLKTLEKTWESEDQEFLLGWRDYETDNEDEYGKEQCTKGEEEELPMIKYLLTQYTDIFETLDHRVLTLPEQKPINVRAYKYGHVQKEEIEKLVAEMLQTGIIRPSQSPYSGPVLLVKKKDGGWRFCVDYRKLNQATISDKFPILEQDIEKTAFRTYEGHYEFLVMPFGSTNAPASSDITEHERHLAMVLAVL</sequence>
<name>A0A5D3E758_CUCMM</name>
<dbReference type="PANTHER" id="PTHR24559">
    <property type="entry name" value="TRANSPOSON TY3-I GAG-POL POLYPROTEIN"/>
    <property type="match status" value="1"/>
</dbReference>
<dbReference type="InterPro" id="IPR043502">
    <property type="entry name" value="DNA/RNA_pol_sf"/>
</dbReference>
<dbReference type="CDD" id="cd00303">
    <property type="entry name" value="retropepsin_like"/>
    <property type="match status" value="1"/>
</dbReference>
<protein>
    <submittedName>
        <fullName evidence="1">Peroxidase 64</fullName>
    </submittedName>
</protein>
<dbReference type="FunFam" id="3.10.10.10:FF:000002">
    <property type="entry name" value="Retrovirus-related Pol polyprotein from transposon 17.6-like protein"/>
    <property type="match status" value="1"/>
</dbReference>
<gene>
    <name evidence="1" type="ORF">E5676_scaffold398G00550</name>
</gene>
<keyword evidence="1" id="KW-0575">Peroxidase</keyword>
<proteinExistence type="predicted"/>
<evidence type="ECO:0000313" key="1">
    <source>
        <dbReference type="EMBL" id="TYK31689.1"/>
    </source>
</evidence>
<dbReference type="PANTHER" id="PTHR24559:SF450">
    <property type="entry name" value="RNA-DIRECTED DNA POLYMERASE HOMOLOG"/>
    <property type="match status" value="1"/>
</dbReference>
<dbReference type="EMBL" id="SSTD01000026">
    <property type="protein sequence ID" value="TYK31689.1"/>
    <property type="molecule type" value="Genomic_DNA"/>
</dbReference>
<dbReference type="GO" id="GO:0004190">
    <property type="term" value="F:aspartic-type endopeptidase activity"/>
    <property type="evidence" value="ECO:0007669"/>
    <property type="project" value="InterPro"/>
</dbReference>
<organism evidence="1 2">
    <name type="scientific">Cucumis melo var. makuwa</name>
    <name type="common">Oriental melon</name>
    <dbReference type="NCBI Taxonomy" id="1194695"/>
    <lineage>
        <taxon>Eukaryota</taxon>
        <taxon>Viridiplantae</taxon>
        <taxon>Streptophyta</taxon>
        <taxon>Embryophyta</taxon>
        <taxon>Tracheophyta</taxon>
        <taxon>Spermatophyta</taxon>
        <taxon>Magnoliopsida</taxon>
        <taxon>eudicotyledons</taxon>
        <taxon>Gunneridae</taxon>
        <taxon>Pentapetalae</taxon>
        <taxon>rosids</taxon>
        <taxon>fabids</taxon>
        <taxon>Cucurbitales</taxon>
        <taxon>Cucurbitaceae</taxon>
        <taxon>Benincaseae</taxon>
        <taxon>Cucumis</taxon>
    </lineage>
</organism>
<dbReference type="InterPro" id="IPR053134">
    <property type="entry name" value="RNA-dir_DNA_polymerase"/>
</dbReference>
<dbReference type="AlphaFoldDB" id="A0A5D3E758"/>
<dbReference type="InterPro" id="IPR001969">
    <property type="entry name" value="Aspartic_peptidase_AS"/>
</dbReference>
<dbReference type="InterPro" id="IPR021109">
    <property type="entry name" value="Peptidase_aspartic_dom_sf"/>
</dbReference>
<dbReference type="Gene3D" id="2.40.70.10">
    <property type="entry name" value="Acid Proteases"/>
    <property type="match status" value="1"/>
</dbReference>
<reference evidence="1 2" key="1">
    <citation type="submission" date="2019-08" db="EMBL/GenBank/DDBJ databases">
        <title>Draft genome sequences of two oriental melons (Cucumis melo L. var makuwa).</title>
        <authorList>
            <person name="Kwon S.-Y."/>
        </authorList>
    </citation>
    <scope>NUCLEOTIDE SEQUENCE [LARGE SCALE GENOMIC DNA]</scope>
    <source>
        <strain evidence="2">cv. Chang Bougi</strain>
        <tissue evidence="1">Leaf</tissue>
    </source>
</reference>
<keyword evidence="1" id="KW-0560">Oxidoreductase</keyword>
<dbReference type="SUPFAM" id="SSF56672">
    <property type="entry name" value="DNA/RNA polymerases"/>
    <property type="match status" value="1"/>
</dbReference>